<feature type="compositionally biased region" description="Polar residues" evidence="6">
    <location>
        <begin position="699"/>
        <end position="724"/>
    </location>
</feature>
<dbReference type="SMART" id="SM00666">
    <property type="entry name" value="PB1"/>
    <property type="match status" value="1"/>
</dbReference>
<evidence type="ECO:0000256" key="2">
    <source>
        <dbReference type="ARBA" id="ARBA00023015"/>
    </source>
</evidence>
<dbReference type="GO" id="GO:0003700">
    <property type="term" value="F:DNA-binding transcription factor activity"/>
    <property type="evidence" value="ECO:0007669"/>
    <property type="project" value="InterPro"/>
</dbReference>
<proteinExistence type="predicted"/>
<dbReference type="CDD" id="cd06407">
    <property type="entry name" value="PB1_NLP"/>
    <property type="match status" value="1"/>
</dbReference>
<evidence type="ECO:0000313" key="9">
    <source>
        <dbReference type="EMBL" id="KAJ8764960.1"/>
    </source>
</evidence>
<dbReference type="AlphaFoldDB" id="A0AAV8TFD9"/>
<comment type="subunit">
    <text evidence="1">Homodimers and heterodimers.</text>
</comment>
<dbReference type="InterPro" id="IPR000270">
    <property type="entry name" value="PB1_dom"/>
</dbReference>
<dbReference type="Proteomes" id="UP001159364">
    <property type="component" value="Linkage Group LG05"/>
</dbReference>
<dbReference type="InterPro" id="IPR053793">
    <property type="entry name" value="PB1-like"/>
</dbReference>
<feature type="region of interest" description="Disordered" evidence="6">
    <location>
        <begin position="791"/>
        <end position="810"/>
    </location>
</feature>
<organism evidence="9 10">
    <name type="scientific">Erythroxylum novogranatense</name>
    <dbReference type="NCBI Taxonomy" id="1862640"/>
    <lineage>
        <taxon>Eukaryota</taxon>
        <taxon>Viridiplantae</taxon>
        <taxon>Streptophyta</taxon>
        <taxon>Embryophyta</taxon>
        <taxon>Tracheophyta</taxon>
        <taxon>Spermatophyta</taxon>
        <taxon>Magnoliopsida</taxon>
        <taxon>eudicotyledons</taxon>
        <taxon>Gunneridae</taxon>
        <taxon>Pentapetalae</taxon>
        <taxon>rosids</taxon>
        <taxon>fabids</taxon>
        <taxon>Malpighiales</taxon>
        <taxon>Erythroxylaceae</taxon>
        <taxon>Erythroxylum</taxon>
    </lineage>
</organism>
<dbReference type="Pfam" id="PF00564">
    <property type="entry name" value="PB1"/>
    <property type="match status" value="1"/>
</dbReference>
<dbReference type="Pfam" id="PF02042">
    <property type="entry name" value="RWP-RK"/>
    <property type="match status" value="1"/>
</dbReference>
<keyword evidence="4" id="KW-0804">Transcription</keyword>
<dbReference type="Pfam" id="PF22922">
    <property type="entry name" value="GAF_NLP"/>
    <property type="match status" value="2"/>
</dbReference>
<evidence type="ECO:0000313" key="10">
    <source>
        <dbReference type="Proteomes" id="UP001159364"/>
    </source>
</evidence>
<evidence type="ECO:0000256" key="1">
    <source>
        <dbReference type="ARBA" id="ARBA00011726"/>
    </source>
</evidence>
<dbReference type="PANTHER" id="PTHR32002">
    <property type="entry name" value="PROTEIN NLP8"/>
    <property type="match status" value="1"/>
</dbReference>
<dbReference type="InterPro" id="IPR045012">
    <property type="entry name" value="NLP"/>
</dbReference>
<keyword evidence="5" id="KW-0539">Nucleus</keyword>
<evidence type="ECO:0000256" key="5">
    <source>
        <dbReference type="ARBA" id="ARBA00023242"/>
    </source>
</evidence>
<feature type="region of interest" description="Disordered" evidence="6">
    <location>
        <begin position="699"/>
        <end position="735"/>
    </location>
</feature>
<feature type="compositionally biased region" description="Low complexity" evidence="6">
    <location>
        <begin position="725"/>
        <end position="735"/>
    </location>
</feature>
<name>A0AAV8TFD9_9ROSI</name>
<accession>A0AAV8TFD9</accession>
<feature type="domain" description="RWP-RK" evidence="7">
    <location>
        <begin position="600"/>
        <end position="681"/>
    </location>
</feature>
<dbReference type="InterPro" id="IPR055081">
    <property type="entry name" value="NLP1-9_GAF"/>
</dbReference>
<reference evidence="9 10" key="1">
    <citation type="submission" date="2021-09" db="EMBL/GenBank/DDBJ databases">
        <title>Genomic insights and catalytic innovation underlie evolution of tropane alkaloids biosynthesis.</title>
        <authorList>
            <person name="Wang Y.-J."/>
            <person name="Tian T."/>
            <person name="Huang J.-P."/>
            <person name="Huang S.-X."/>
        </authorList>
    </citation>
    <scope>NUCLEOTIDE SEQUENCE [LARGE SCALE GENOMIC DNA]</scope>
    <source>
        <strain evidence="9">KIB-2018</strain>
        <tissue evidence="9">Leaf</tissue>
    </source>
</reference>
<dbReference type="EMBL" id="JAIWQS010000005">
    <property type="protein sequence ID" value="KAJ8764960.1"/>
    <property type="molecule type" value="Genomic_DNA"/>
</dbReference>
<sequence length="923" mass="103748">MDDGTPAPESKFETFFGTTMDLDFMDELLDDGCLLKVVDDFNFSHQVALSTSDRDPSQYCPSVEANIGQAACEGTIEKRFLENPHEEGRQIEEHVEAETQICAAASNSISLVQNKSSGIIELGSRLWIEPRACPGPSSSVRERLKHAVARLRDCTKDRDVLIQIWVPMKKGGKSFLTTTNQPYMLDPQCRSLASYRTVSKTYQFSAEEDSKDFIGLPGRVFLRKLPEWTPDVRFFSSEEYPRKDYAMQYNIGASLAVPVFESGSWTCLGVVEVITTNQQINYRPELEKVCKALEDVYLRSSHDFCPPSVKVCKEFCQAAAPEVSEILGSVCKTYGLPIVLTWAPCFQQGKGGCRHFDENYAHCIATVDSACFVADKDLHKFHLVCSEEYLLRGQGIVGRAFTLNKQCFAPDITSFSKTDYPFSHQAKMFGLHAAMAIPLQSSSSGSTDIVLELFFPKECRTTEEQLRMQKLLPIAIQHACQSLHVIMEKELEEDVNLKTIVPSSERQETQPILYSSSEDPSQKELSWISQMMDTQQKGKGLYVSWDCPKEETKDEFKVTTQKEFYHKQSQFQQCIQSSDLEGTNSCKNPFPESRSSGSLRKLAEKRRSKTEKTISLEVLRQYFAGSLKDAAKCVGVCPTTLKRICRQHGINRWPSRKIKKVGHSLKKLQLVIDSVQGAEGSIQLGSFYKTFPELTSPNLSQNGLFTSPNAKADLNQSNPPCQNASKSPSSSCSQSSDSSIYYFSGAEQHITTNDALAVRNAVMAEETGIDIKRTRSEAELQVLNREEPKFLSRSQSHKTLGRRPSFEPQLPITETRGQCSKDVGVLKVKATFGEDKVRFSLQPNWGFRDLQQEILKRFNIGDGCITDLKYLDDDHEWVLLTCDDDLEECRDIYRLCGSHSINMSLHQNSQPHTGNSFGSRGLM</sequence>
<protein>
    <submittedName>
        <fullName evidence="9">Uncharacterized protein</fullName>
    </submittedName>
</protein>
<dbReference type="InterPro" id="IPR003035">
    <property type="entry name" value="RWP-RK_dom"/>
</dbReference>
<evidence type="ECO:0000256" key="4">
    <source>
        <dbReference type="ARBA" id="ARBA00023163"/>
    </source>
</evidence>
<dbReference type="GO" id="GO:0003677">
    <property type="term" value="F:DNA binding"/>
    <property type="evidence" value="ECO:0007669"/>
    <property type="project" value="UniProtKB-KW"/>
</dbReference>
<evidence type="ECO:0000256" key="6">
    <source>
        <dbReference type="SAM" id="MobiDB-lite"/>
    </source>
</evidence>
<dbReference type="PANTHER" id="PTHR32002:SF46">
    <property type="entry name" value="PROTEIN NLP2"/>
    <property type="match status" value="1"/>
</dbReference>
<gene>
    <name evidence="9" type="ORF">K2173_010425</name>
</gene>
<evidence type="ECO:0000259" key="7">
    <source>
        <dbReference type="PROSITE" id="PS51519"/>
    </source>
</evidence>
<keyword evidence="2" id="KW-0805">Transcription regulation</keyword>
<feature type="domain" description="PB1" evidence="8">
    <location>
        <begin position="825"/>
        <end position="908"/>
    </location>
</feature>
<keyword evidence="3" id="KW-0238">DNA-binding</keyword>
<comment type="caution">
    <text evidence="9">The sequence shown here is derived from an EMBL/GenBank/DDBJ whole genome shotgun (WGS) entry which is preliminary data.</text>
</comment>
<dbReference type="SUPFAM" id="SSF54277">
    <property type="entry name" value="CAD &amp; PB1 domains"/>
    <property type="match status" value="1"/>
</dbReference>
<dbReference type="PROSITE" id="PS51519">
    <property type="entry name" value="RWP_RK"/>
    <property type="match status" value="1"/>
</dbReference>
<keyword evidence="10" id="KW-1185">Reference proteome</keyword>
<evidence type="ECO:0000256" key="3">
    <source>
        <dbReference type="ARBA" id="ARBA00023125"/>
    </source>
</evidence>
<evidence type="ECO:0000259" key="8">
    <source>
        <dbReference type="PROSITE" id="PS51745"/>
    </source>
</evidence>
<dbReference type="InterPro" id="IPR034891">
    <property type="entry name" value="PB1_NLP"/>
</dbReference>
<feature type="region of interest" description="Disordered" evidence="6">
    <location>
        <begin position="585"/>
        <end position="606"/>
    </location>
</feature>
<dbReference type="PROSITE" id="PS51745">
    <property type="entry name" value="PB1"/>
    <property type="match status" value="1"/>
</dbReference>
<feature type="compositionally biased region" description="Polar residues" evidence="6">
    <location>
        <begin position="585"/>
        <end position="598"/>
    </location>
</feature>
<dbReference type="Gene3D" id="3.10.20.90">
    <property type="entry name" value="Phosphatidylinositol 3-kinase Catalytic Subunit, Chain A, domain 1"/>
    <property type="match status" value="1"/>
</dbReference>